<feature type="domain" description="DUF397" evidence="1">
    <location>
        <begin position="10"/>
        <end position="63"/>
    </location>
</feature>
<sequence>MIRKNLPADGWTKSSYSNGAGADCVEYLALPSDEVAVRDSKAPSHGAFVFPTPSWLTFVNAVKSEHVRKS</sequence>
<dbReference type="PATRIC" id="fig|42234.21.peg.200"/>
<evidence type="ECO:0000313" key="3">
    <source>
        <dbReference type="Proteomes" id="UP000037151"/>
    </source>
</evidence>
<name>A0A0L0KQE2_9ACTN</name>
<dbReference type="Proteomes" id="UP000037151">
    <property type="component" value="Unassembled WGS sequence"/>
</dbReference>
<organism evidence="2 3">
    <name type="scientific">Streptomyces acidiscabies</name>
    <dbReference type="NCBI Taxonomy" id="42234"/>
    <lineage>
        <taxon>Bacteria</taxon>
        <taxon>Bacillati</taxon>
        <taxon>Actinomycetota</taxon>
        <taxon>Actinomycetes</taxon>
        <taxon>Kitasatosporales</taxon>
        <taxon>Streptomycetaceae</taxon>
        <taxon>Streptomyces</taxon>
    </lineage>
</organism>
<dbReference type="AlphaFoldDB" id="A0A0L0KQE2"/>
<proteinExistence type="predicted"/>
<dbReference type="InterPro" id="IPR007278">
    <property type="entry name" value="DUF397"/>
</dbReference>
<evidence type="ECO:0000313" key="2">
    <source>
        <dbReference type="EMBL" id="KND40058.1"/>
    </source>
</evidence>
<dbReference type="Pfam" id="PF04149">
    <property type="entry name" value="DUF397"/>
    <property type="match status" value="1"/>
</dbReference>
<dbReference type="RefSeq" id="WP_050368948.1">
    <property type="nucleotide sequence ID" value="NZ_KQ257794.1"/>
</dbReference>
<reference evidence="3" key="1">
    <citation type="submission" date="2014-07" db="EMBL/GenBank/DDBJ databases">
        <title>Genome sequencing of plant-pathogenic Streptomyces species.</title>
        <authorList>
            <person name="Harrison J."/>
            <person name="Sapp M."/>
            <person name="Thwaites R."/>
            <person name="Studholme D.J."/>
        </authorList>
    </citation>
    <scope>NUCLEOTIDE SEQUENCE [LARGE SCALE GENOMIC DNA]</scope>
    <source>
        <strain evidence="3">NCPPB 4445</strain>
    </source>
</reference>
<dbReference type="OrthoDB" id="3430276at2"/>
<protein>
    <recommendedName>
        <fullName evidence="1">DUF397 domain-containing protein</fullName>
    </recommendedName>
</protein>
<accession>A0A0L0KQE2</accession>
<evidence type="ECO:0000259" key="1">
    <source>
        <dbReference type="Pfam" id="PF04149"/>
    </source>
</evidence>
<dbReference type="EMBL" id="JPPY01000008">
    <property type="protein sequence ID" value="KND40058.1"/>
    <property type="molecule type" value="Genomic_DNA"/>
</dbReference>
<comment type="caution">
    <text evidence="2">The sequence shown here is derived from an EMBL/GenBank/DDBJ whole genome shotgun (WGS) entry which is preliminary data.</text>
</comment>
<gene>
    <name evidence="2" type="ORF">IQ63_00945</name>
</gene>